<evidence type="ECO:0000256" key="1">
    <source>
        <dbReference type="ARBA" id="ARBA00004613"/>
    </source>
</evidence>
<reference evidence="4 5" key="1">
    <citation type="submission" date="2020-02" db="EMBL/GenBank/DDBJ databases">
        <title>Complete genome sequence of the novel Campylobacter species Candidatus Campylobacter infans.</title>
        <authorList>
            <person name="Duim B."/>
            <person name="Zomer A."/>
            <person name="van der Graaf L."/>
            <person name="Wagenaar J."/>
        </authorList>
    </citation>
    <scope>NUCLEOTIDE SEQUENCE [LARGE SCALE GENOMIC DNA]</scope>
    <source>
        <strain evidence="4 5">19S00001</strain>
    </source>
</reference>
<dbReference type="PROSITE" id="PS51677">
    <property type="entry name" value="NODB"/>
    <property type="match status" value="1"/>
</dbReference>
<evidence type="ECO:0000259" key="3">
    <source>
        <dbReference type="PROSITE" id="PS51677"/>
    </source>
</evidence>
<dbReference type="Proteomes" id="UP000509414">
    <property type="component" value="Chromosome"/>
</dbReference>
<keyword evidence="5" id="KW-1185">Reference proteome</keyword>
<dbReference type="InterPro" id="IPR002509">
    <property type="entry name" value="NODB_dom"/>
</dbReference>
<dbReference type="GO" id="GO:0005975">
    <property type="term" value="P:carbohydrate metabolic process"/>
    <property type="evidence" value="ECO:0007669"/>
    <property type="project" value="InterPro"/>
</dbReference>
<dbReference type="SUPFAM" id="SSF88713">
    <property type="entry name" value="Glycoside hydrolase/deacetylase"/>
    <property type="match status" value="1"/>
</dbReference>
<dbReference type="GO" id="GO:0016810">
    <property type="term" value="F:hydrolase activity, acting on carbon-nitrogen (but not peptide) bonds"/>
    <property type="evidence" value="ECO:0007669"/>
    <property type="project" value="InterPro"/>
</dbReference>
<name>A0A7H9CK63_9BACT</name>
<dbReference type="PANTHER" id="PTHR34216:SF3">
    <property type="entry name" value="POLY-BETA-1,6-N-ACETYL-D-GLUCOSAMINE N-DEACETYLASE"/>
    <property type="match status" value="1"/>
</dbReference>
<dbReference type="RefSeq" id="WP_179975136.1">
    <property type="nucleotide sequence ID" value="NZ_CP049075.1"/>
</dbReference>
<dbReference type="InterPro" id="IPR051398">
    <property type="entry name" value="Polysacch_Deacetylase"/>
</dbReference>
<protein>
    <submittedName>
        <fullName evidence="4">Polysaccharide deacetylase</fullName>
    </submittedName>
</protein>
<keyword evidence="2" id="KW-0732">Signal</keyword>
<gene>
    <name evidence="4" type="ORF">CINF_1554</name>
</gene>
<dbReference type="Pfam" id="PF01522">
    <property type="entry name" value="Polysacc_deac_1"/>
    <property type="match status" value="1"/>
</dbReference>
<evidence type="ECO:0000313" key="5">
    <source>
        <dbReference type="Proteomes" id="UP000509414"/>
    </source>
</evidence>
<dbReference type="EMBL" id="CP049075">
    <property type="protein sequence ID" value="QLI06031.1"/>
    <property type="molecule type" value="Genomic_DNA"/>
</dbReference>
<evidence type="ECO:0000313" key="4">
    <source>
        <dbReference type="EMBL" id="QLI06031.1"/>
    </source>
</evidence>
<organism evidence="4 5">
    <name type="scientific">Candidatus Campylobacter infans</name>
    <dbReference type="NCBI Taxonomy" id="2561898"/>
    <lineage>
        <taxon>Bacteria</taxon>
        <taxon>Pseudomonadati</taxon>
        <taxon>Campylobacterota</taxon>
        <taxon>Epsilonproteobacteria</taxon>
        <taxon>Campylobacterales</taxon>
        <taxon>Campylobacteraceae</taxon>
        <taxon>Campylobacter</taxon>
    </lineage>
</organism>
<feature type="domain" description="NodB homology" evidence="3">
    <location>
        <begin position="58"/>
        <end position="252"/>
    </location>
</feature>
<proteinExistence type="predicted"/>
<evidence type="ECO:0000256" key="2">
    <source>
        <dbReference type="ARBA" id="ARBA00022729"/>
    </source>
</evidence>
<dbReference type="Gene3D" id="3.20.20.370">
    <property type="entry name" value="Glycoside hydrolase/deacetylase"/>
    <property type="match status" value="1"/>
</dbReference>
<accession>A0A7H9CK63</accession>
<dbReference type="AlphaFoldDB" id="A0A7H9CK63"/>
<dbReference type="PANTHER" id="PTHR34216">
    <property type="match status" value="1"/>
</dbReference>
<dbReference type="CDD" id="cd10969">
    <property type="entry name" value="CE4_Ecf1_like_5s"/>
    <property type="match status" value="1"/>
</dbReference>
<sequence length="252" mass="29037">MSVSVLMYHHILPKSSFISSNVSEFEAQMAYLARCGYKALSLEEFFLYKKAKLKVPKKSVLITFDDGWRDNFYFAYPILKRYNLRASIFLVTSWVQKASEQKAEFSPCSHSQCKKIVPNEPGRVVLNWDEIAQMRDICDFASHTHTHGDDYFGSYDFASDLGLCKKIMKTRLGIDDSVLCWPRGNFDANMLNIAKNLGYELFFTTKRGINRPDGICDDVRRIAVKNGAQWLRKILFIYQNDVFGKLYGLVRG</sequence>
<dbReference type="InterPro" id="IPR011330">
    <property type="entry name" value="Glyco_hydro/deAcase_b/a-brl"/>
</dbReference>
<dbReference type="KEGG" id="cinf:CINF_1554"/>
<comment type="subcellular location">
    <subcellularLocation>
        <location evidence="1">Secreted</location>
    </subcellularLocation>
</comment>
<dbReference type="GO" id="GO:0005576">
    <property type="term" value="C:extracellular region"/>
    <property type="evidence" value="ECO:0007669"/>
    <property type="project" value="UniProtKB-SubCell"/>
</dbReference>